<dbReference type="Gene3D" id="1.10.1740.10">
    <property type="match status" value="1"/>
</dbReference>
<keyword evidence="10" id="KW-1185">Reference proteome</keyword>
<dbReference type="RefSeq" id="WP_104809617.1">
    <property type="nucleotide sequence ID" value="NZ_MQUA01000013.1"/>
</dbReference>
<comment type="similarity">
    <text evidence="1 6">Belongs to the sigma-70 factor family. ECF subfamily.</text>
</comment>
<keyword evidence="4 6" id="KW-0238">DNA-binding</keyword>
<dbReference type="InterPro" id="IPR007627">
    <property type="entry name" value="RNA_pol_sigma70_r2"/>
</dbReference>
<organism evidence="9 10">
    <name type="scientific">Polaribacter filamentus</name>
    <dbReference type="NCBI Taxonomy" id="53483"/>
    <lineage>
        <taxon>Bacteria</taxon>
        <taxon>Pseudomonadati</taxon>
        <taxon>Bacteroidota</taxon>
        <taxon>Flavobacteriia</taxon>
        <taxon>Flavobacteriales</taxon>
        <taxon>Flavobacteriaceae</taxon>
    </lineage>
</organism>
<accession>A0A2S7KXT8</accession>
<evidence type="ECO:0000259" key="8">
    <source>
        <dbReference type="Pfam" id="PF08281"/>
    </source>
</evidence>
<dbReference type="Proteomes" id="UP000239522">
    <property type="component" value="Unassembled WGS sequence"/>
</dbReference>
<evidence type="ECO:0000313" key="9">
    <source>
        <dbReference type="EMBL" id="PQB07406.1"/>
    </source>
</evidence>
<comment type="caution">
    <text evidence="9">The sequence shown here is derived from an EMBL/GenBank/DDBJ whole genome shotgun (WGS) entry which is preliminary data.</text>
</comment>
<dbReference type="NCBIfam" id="TIGR02937">
    <property type="entry name" value="sigma70-ECF"/>
    <property type="match status" value="1"/>
</dbReference>
<feature type="domain" description="RNA polymerase sigma factor 70 region 4 type 2" evidence="8">
    <location>
        <begin position="132"/>
        <end position="178"/>
    </location>
</feature>
<dbReference type="GO" id="GO:0006352">
    <property type="term" value="P:DNA-templated transcription initiation"/>
    <property type="evidence" value="ECO:0007669"/>
    <property type="project" value="InterPro"/>
</dbReference>
<evidence type="ECO:0000256" key="4">
    <source>
        <dbReference type="ARBA" id="ARBA00023125"/>
    </source>
</evidence>
<sequence length="193" mass="22330">MEEQEFINQLIQGKQTAYSQLLDEYQQKVFVTCISFVPNKEDAEDIAQVVFLEVFKSISNFKGDSKLSTWIFRIATNKSLEFIRKKNTKKRLGFMQRIIGSEIPIDQTNYFTEFDHPGILMENKEKSATIFKAIDTLPESQRVIFTLAKIDGKSYQEIVEITGKSLSSVESILYRAKKGLQVKLENFYKNEQS</sequence>
<protein>
    <recommendedName>
        <fullName evidence="6">RNA polymerase sigma factor</fullName>
    </recommendedName>
</protein>
<dbReference type="InterPro" id="IPR014284">
    <property type="entry name" value="RNA_pol_sigma-70_dom"/>
</dbReference>
<gene>
    <name evidence="9" type="ORF">BST83_09710</name>
</gene>
<dbReference type="Gene3D" id="1.10.10.10">
    <property type="entry name" value="Winged helix-like DNA-binding domain superfamily/Winged helix DNA-binding domain"/>
    <property type="match status" value="1"/>
</dbReference>
<proteinExistence type="inferred from homology"/>
<evidence type="ECO:0000256" key="1">
    <source>
        <dbReference type="ARBA" id="ARBA00010641"/>
    </source>
</evidence>
<feature type="domain" description="RNA polymerase sigma-70 region 2" evidence="7">
    <location>
        <begin position="22"/>
        <end position="87"/>
    </location>
</feature>
<dbReference type="PANTHER" id="PTHR43133">
    <property type="entry name" value="RNA POLYMERASE ECF-TYPE SIGMA FACTO"/>
    <property type="match status" value="1"/>
</dbReference>
<dbReference type="EMBL" id="MQUA01000013">
    <property type="protein sequence ID" value="PQB07406.1"/>
    <property type="molecule type" value="Genomic_DNA"/>
</dbReference>
<evidence type="ECO:0000259" key="7">
    <source>
        <dbReference type="Pfam" id="PF04542"/>
    </source>
</evidence>
<dbReference type="CDD" id="cd06171">
    <property type="entry name" value="Sigma70_r4"/>
    <property type="match status" value="1"/>
</dbReference>
<keyword evidence="2 6" id="KW-0805">Transcription regulation</keyword>
<dbReference type="Pfam" id="PF04542">
    <property type="entry name" value="Sigma70_r2"/>
    <property type="match status" value="1"/>
</dbReference>
<dbReference type="Pfam" id="PF08281">
    <property type="entry name" value="Sigma70_r4_2"/>
    <property type="match status" value="1"/>
</dbReference>
<dbReference type="InterPro" id="IPR013324">
    <property type="entry name" value="RNA_pol_sigma_r3/r4-like"/>
</dbReference>
<dbReference type="AlphaFoldDB" id="A0A2S7KXT8"/>
<dbReference type="InterPro" id="IPR036388">
    <property type="entry name" value="WH-like_DNA-bd_sf"/>
</dbReference>
<dbReference type="GO" id="GO:0003677">
    <property type="term" value="F:DNA binding"/>
    <property type="evidence" value="ECO:0007669"/>
    <property type="project" value="UniProtKB-KW"/>
</dbReference>
<keyword evidence="5 6" id="KW-0804">Transcription</keyword>
<dbReference type="SUPFAM" id="SSF88659">
    <property type="entry name" value="Sigma3 and sigma4 domains of RNA polymerase sigma factors"/>
    <property type="match status" value="1"/>
</dbReference>
<evidence type="ECO:0000256" key="3">
    <source>
        <dbReference type="ARBA" id="ARBA00023082"/>
    </source>
</evidence>
<dbReference type="InterPro" id="IPR039425">
    <property type="entry name" value="RNA_pol_sigma-70-like"/>
</dbReference>
<dbReference type="InterPro" id="IPR013249">
    <property type="entry name" value="RNA_pol_sigma70_r4_t2"/>
</dbReference>
<dbReference type="OrthoDB" id="1027298at2"/>
<evidence type="ECO:0000313" key="10">
    <source>
        <dbReference type="Proteomes" id="UP000239522"/>
    </source>
</evidence>
<keyword evidence="3 6" id="KW-0731">Sigma factor</keyword>
<name>A0A2S7KXT8_9FLAO</name>
<evidence type="ECO:0000256" key="6">
    <source>
        <dbReference type="RuleBase" id="RU000716"/>
    </source>
</evidence>
<dbReference type="InterPro" id="IPR000838">
    <property type="entry name" value="RNA_pol_sigma70_ECF_CS"/>
</dbReference>
<dbReference type="SUPFAM" id="SSF88946">
    <property type="entry name" value="Sigma2 domain of RNA polymerase sigma factors"/>
    <property type="match status" value="1"/>
</dbReference>
<dbReference type="InterPro" id="IPR013325">
    <property type="entry name" value="RNA_pol_sigma_r2"/>
</dbReference>
<evidence type="ECO:0000256" key="2">
    <source>
        <dbReference type="ARBA" id="ARBA00023015"/>
    </source>
</evidence>
<dbReference type="GO" id="GO:0016987">
    <property type="term" value="F:sigma factor activity"/>
    <property type="evidence" value="ECO:0007669"/>
    <property type="project" value="UniProtKB-KW"/>
</dbReference>
<dbReference type="PANTHER" id="PTHR43133:SF51">
    <property type="entry name" value="RNA POLYMERASE SIGMA FACTOR"/>
    <property type="match status" value="1"/>
</dbReference>
<evidence type="ECO:0000256" key="5">
    <source>
        <dbReference type="ARBA" id="ARBA00023163"/>
    </source>
</evidence>
<reference evidence="9 10" key="1">
    <citation type="submission" date="2016-11" db="EMBL/GenBank/DDBJ databases">
        <title>Trade-off between light-utilization and light-protection in marine flavobacteria.</title>
        <authorList>
            <person name="Kumagai Y."/>
        </authorList>
    </citation>
    <scope>NUCLEOTIDE SEQUENCE [LARGE SCALE GENOMIC DNA]</scope>
    <source>
        <strain evidence="9 10">ATCC 700397</strain>
    </source>
</reference>
<dbReference type="PROSITE" id="PS01063">
    <property type="entry name" value="SIGMA70_ECF"/>
    <property type="match status" value="1"/>
</dbReference>